<comment type="caution">
    <text evidence="6">The sequence shown here is derived from an EMBL/GenBank/DDBJ whole genome shotgun (WGS) entry which is preliminary data.</text>
</comment>
<dbReference type="FunFam" id="3.40.50.2000:FF:000060">
    <property type="entry name" value="Glycosyltransferase"/>
    <property type="match status" value="1"/>
</dbReference>
<evidence type="ECO:0000256" key="5">
    <source>
        <dbReference type="RuleBase" id="RU362057"/>
    </source>
</evidence>
<dbReference type="PROSITE" id="PS00375">
    <property type="entry name" value="UDPGT"/>
    <property type="match status" value="1"/>
</dbReference>
<evidence type="ECO:0000256" key="3">
    <source>
        <dbReference type="ARBA" id="ARBA00022679"/>
    </source>
</evidence>
<keyword evidence="2 4" id="KW-0328">Glycosyltransferase</keyword>
<dbReference type="EC" id="2.4.1.-" evidence="5"/>
<dbReference type="Gene3D" id="3.40.50.2000">
    <property type="entry name" value="Glycogen Phosphorylase B"/>
    <property type="match status" value="2"/>
</dbReference>
<accession>A0A8T1QEF9</accession>
<dbReference type="GO" id="GO:0031542">
    <property type="term" value="P:positive regulation of anthocyanin biosynthetic process"/>
    <property type="evidence" value="ECO:0007669"/>
    <property type="project" value="UniProtKB-ARBA"/>
</dbReference>
<evidence type="ECO:0000256" key="1">
    <source>
        <dbReference type="ARBA" id="ARBA00009995"/>
    </source>
</evidence>
<dbReference type="AlphaFoldDB" id="A0A8T1QEF9"/>
<dbReference type="InterPro" id="IPR050481">
    <property type="entry name" value="UDP-glycosyltransf_plant"/>
</dbReference>
<evidence type="ECO:0000313" key="7">
    <source>
        <dbReference type="EMBL" id="KAG6710979.1"/>
    </source>
</evidence>
<proteinExistence type="inferred from homology"/>
<dbReference type="OrthoDB" id="5835829at2759"/>
<dbReference type="GO" id="GO:0033485">
    <property type="term" value="P:cyanidin 3-O-glucoside biosynthetic process"/>
    <property type="evidence" value="ECO:0007669"/>
    <property type="project" value="UniProtKB-ARBA"/>
</dbReference>
<dbReference type="CDD" id="cd03784">
    <property type="entry name" value="GT1_Gtf-like"/>
    <property type="match status" value="1"/>
</dbReference>
<dbReference type="PANTHER" id="PTHR48049:SF27">
    <property type="entry name" value="ANTHOCYANIDIN 3-O-GLUCOSYLTRANSFERASE 7-LIKE ISOFORM X1"/>
    <property type="match status" value="1"/>
</dbReference>
<keyword evidence="8" id="KW-1185">Reference proteome</keyword>
<evidence type="ECO:0000313" key="6">
    <source>
        <dbReference type="EMBL" id="KAG6652759.1"/>
    </source>
</evidence>
<dbReference type="SUPFAM" id="SSF53756">
    <property type="entry name" value="UDP-Glycosyltransferase/glycogen phosphorylase"/>
    <property type="match status" value="1"/>
</dbReference>
<dbReference type="Pfam" id="PF00201">
    <property type="entry name" value="UDPGT"/>
    <property type="match status" value="1"/>
</dbReference>
<dbReference type="Proteomes" id="UP000811609">
    <property type="component" value="Chromosome 5"/>
</dbReference>
<dbReference type="GO" id="GO:0047213">
    <property type="term" value="F:anthocyanidin 3-O-glucosyltransferase activity"/>
    <property type="evidence" value="ECO:0007669"/>
    <property type="project" value="UniProtKB-ARBA"/>
</dbReference>
<keyword evidence="3 4" id="KW-0808">Transferase</keyword>
<dbReference type="EMBL" id="CM031813">
    <property type="protein sequence ID" value="KAG6652759.1"/>
    <property type="molecule type" value="Genomic_DNA"/>
</dbReference>
<dbReference type="InterPro" id="IPR002213">
    <property type="entry name" value="UDP_glucos_trans"/>
</dbReference>
<protein>
    <recommendedName>
        <fullName evidence="5">Glycosyltransferase</fullName>
        <ecNumber evidence="5">2.4.1.-</ecNumber>
    </recommendedName>
</protein>
<sequence length="470" mass="51175">MSLTEKSSQKHVAVLPFPFGSHPVPLLNLVRKLARAAPDVRFSFINTAKSNRSLFSAAKADVAFPPNIKAYDVDDGMPAGHVLSQNPLEEVELFLNDFPADNIKRGIEAAVAETGKSISYLFSDAFLTFAGDVAESFHAAWIPVWLSLPCSLSAHVYTDLLRKRYSSNGVGAGARRKDEDGTLEFIPGLSAMRVSDLPEEVLVPENQEESLFSRALAQTGLVLPRATAVVINFCEELNPPLLNQDLETKLGKVLNVGFLTISLPPPPLPPSSSDLTGCLSWLDERKARSVAYVSFGTTAYLPHKELTAIAEALEASGIPFLWSLKDNMKELLPGKFLEKTSSRGKIVAWTNQTQVLAHTSIGVFVTHCGCNSVYESMAFGVPMIGRPFFGDQRMTGRLVEEVWKTGLIVEGGKLTKGGLLKSLELILDHEIGKEMREKAQSLKDIVHRAASPGGRATRDFSNLVELISAS</sequence>
<evidence type="ECO:0000256" key="4">
    <source>
        <dbReference type="RuleBase" id="RU003718"/>
    </source>
</evidence>
<organism evidence="6 8">
    <name type="scientific">Carya illinoinensis</name>
    <name type="common">Pecan</name>
    <dbReference type="NCBI Taxonomy" id="32201"/>
    <lineage>
        <taxon>Eukaryota</taxon>
        <taxon>Viridiplantae</taxon>
        <taxon>Streptophyta</taxon>
        <taxon>Embryophyta</taxon>
        <taxon>Tracheophyta</taxon>
        <taxon>Spermatophyta</taxon>
        <taxon>Magnoliopsida</taxon>
        <taxon>eudicotyledons</taxon>
        <taxon>Gunneridae</taxon>
        <taxon>Pentapetalae</taxon>
        <taxon>rosids</taxon>
        <taxon>fabids</taxon>
        <taxon>Fagales</taxon>
        <taxon>Juglandaceae</taxon>
        <taxon>Carya</taxon>
    </lineage>
</organism>
<evidence type="ECO:0000256" key="2">
    <source>
        <dbReference type="ARBA" id="ARBA00022676"/>
    </source>
</evidence>
<dbReference type="PANTHER" id="PTHR48049">
    <property type="entry name" value="GLYCOSYLTRANSFERASE"/>
    <property type="match status" value="1"/>
</dbReference>
<comment type="similarity">
    <text evidence="1 4">Belongs to the UDP-glycosyltransferase family.</text>
</comment>
<dbReference type="EMBL" id="CM031829">
    <property type="protein sequence ID" value="KAG6710979.1"/>
    <property type="molecule type" value="Genomic_DNA"/>
</dbReference>
<name>A0A8T1QEF9_CARIL</name>
<evidence type="ECO:0000313" key="8">
    <source>
        <dbReference type="Proteomes" id="UP000811609"/>
    </source>
</evidence>
<dbReference type="Proteomes" id="UP000811246">
    <property type="component" value="Chromosome 5"/>
</dbReference>
<dbReference type="InterPro" id="IPR035595">
    <property type="entry name" value="UDP_glycos_trans_CS"/>
</dbReference>
<reference evidence="7" key="2">
    <citation type="submission" date="2021-01" db="EMBL/GenBank/DDBJ databases">
        <authorList>
            <person name="Lovell J.T."/>
            <person name="Bentley N."/>
            <person name="Bhattarai G."/>
            <person name="Jenkins J.W."/>
            <person name="Sreedasyam A."/>
            <person name="Alarcon Y."/>
            <person name="Bock C."/>
            <person name="Boston L."/>
            <person name="Carlson J."/>
            <person name="Cervantes K."/>
            <person name="Clermont K."/>
            <person name="Krom N."/>
            <person name="Kubenka K."/>
            <person name="Mamidi S."/>
            <person name="Mattison C."/>
            <person name="Monteros M."/>
            <person name="Pisani C."/>
            <person name="Plott C."/>
            <person name="Rajasekar S."/>
            <person name="Rhein H.S."/>
            <person name="Rohla C."/>
            <person name="Song M."/>
            <person name="Hilaire R.S."/>
            <person name="Shu S."/>
            <person name="Wells L."/>
            <person name="Wang X."/>
            <person name="Webber J."/>
            <person name="Heerema R.J."/>
            <person name="Klein P."/>
            <person name="Conner P."/>
            <person name="Grauke L."/>
            <person name="Grimwood J."/>
            <person name="Schmutz J."/>
            <person name="Randall J.J."/>
        </authorList>
    </citation>
    <scope>NUCLEOTIDE SEQUENCE</scope>
    <source>
        <tissue evidence="7">Leaf</tissue>
    </source>
</reference>
<gene>
    <name evidence="6" type="ORF">CIPAW_05G028400</name>
    <name evidence="7" type="ORF">I3842_05G030000</name>
</gene>
<dbReference type="FunFam" id="3.40.50.2000:FF:000129">
    <property type="entry name" value="Glycosyltransferase"/>
    <property type="match status" value="1"/>
</dbReference>
<reference evidence="6" key="1">
    <citation type="submission" date="2020-12" db="EMBL/GenBank/DDBJ databases">
        <title>WGS assembly of Carya illinoinensis cv. Pawnee.</title>
        <authorList>
            <person name="Platts A."/>
            <person name="Shu S."/>
            <person name="Wright S."/>
            <person name="Barry K."/>
            <person name="Edger P."/>
            <person name="Pires J.C."/>
            <person name="Schmutz J."/>
        </authorList>
    </citation>
    <scope>NUCLEOTIDE SEQUENCE</scope>
    <source>
        <tissue evidence="6">Leaf</tissue>
    </source>
</reference>